<keyword evidence="1" id="KW-0343">GTPase activation</keyword>
<dbReference type="InterPro" id="IPR035974">
    <property type="entry name" value="Rap/Ran-GAP_sf"/>
</dbReference>
<comment type="caution">
    <text evidence="4">The sequence shown here is derived from an EMBL/GenBank/DDBJ whole genome shotgun (WGS) entry which is preliminary data.</text>
</comment>
<evidence type="ECO:0000259" key="3">
    <source>
        <dbReference type="PROSITE" id="PS50085"/>
    </source>
</evidence>
<gene>
    <name evidence="4" type="ORF">Egran_05363</name>
</gene>
<dbReference type="PANTHER" id="PTHR10063">
    <property type="entry name" value="TUBERIN"/>
    <property type="match status" value="1"/>
</dbReference>
<proteinExistence type="predicted"/>
<evidence type="ECO:0000313" key="4">
    <source>
        <dbReference type="EMBL" id="OXV06867.1"/>
    </source>
</evidence>
<organism evidence="4 5">
    <name type="scientific">Elaphomyces granulatus</name>
    <dbReference type="NCBI Taxonomy" id="519963"/>
    <lineage>
        <taxon>Eukaryota</taxon>
        <taxon>Fungi</taxon>
        <taxon>Dikarya</taxon>
        <taxon>Ascomycota</taxon>
        <taxon>Pezizomycotina</taxon>
        <taxon>Eurotiomycetes</taxon>
        <taxon>Eurotiomycetidae</taxon>
        <taxon>Eurotiales</taxon>
        <taxon>Elaphomycetaceae</taxon>
        <taxon>Elaphomyces</taxon>
    </lineage>
</organism>
<dbReference type="Pfam" id="PF11864">
    <property type="entry name" value="DUF3384"/>
    <property type="match status" value="1"/>
</dbReference>
<feature type="domain" description="Rap-GAP" evidence="3">
    <location>
        <begin position="1272"/>
        <end position="1511"/>
    </location>
</feature>
<keyword evidence="5" id="KW-1185">Reference proteome</keyword>
<dbReference type="GO" id="GO:0032007">
    <property type="term" value="P:negative regulation of TOR signaling"/>
    <property type="evidence" value="ECO:0007669"/>
    <property type="project" value="TreeGrafter"/>
</dbReference>
<dbReference type="EMBL" id="NPHW01005330">
    <property type="protein sequence ID" value="OXV06867.1"/>
    <property type="molecule type" value="Genomic_DNA"/>
</dbReference>
<dbReference type="OrthoDB" id="19311at2759"/>
<dbReference type="PANTHER" id="PTHR10063:SF0">
    <property type="entry name" value="TUBERIN"/>
    <property type="match status" value="1"/>
</dbReference>
<feature type="compositionally biased region" description="Low complexity" evidence="2">
    <location>
        <begin position="728"/>
        <end position="743"/>
    </location>
</feature>
<dbReference type="PROSITE" id="PS50085">
    <property type="entry name" value="RAPGAP"/>
    <property type="match status" value="1"/>
</dbReference>
<protein>
    <recommendedName>
        <fullName evidence="3">Rap-GAP domain-containing protein</fullName>
    </recommendedName>
</protein>
<feature type="region of interest" description="Disordered" evidence="2">
    <location>
        <begin position="1508"/>
        <end position="1542"/>
    </location>
</feature>
<dbReference type="SUPFAM" id="SSF111347">
    <property type="entry name" value="Rap/Ran-GAP"/>
    <property type="match status" value="1"/>
</dbReference>
<evidence type="ECO:0000256" key="2">
    <source>
        <dbReference type="SAM" id="MobiDB-lite"/>
    </source>
</evidence>
<dbReference type="GO" id="GO:0005096">
    <property type="term" value="F:GTPase activator activity"/>
    <property type="evidence" value="ECO:0007669"/>
    <property type="project" value="UniProtKB-KW"/>
</dbReference>
<evidence type="ECO:0000313" key="5">
    <source>
        <dbReference type="Proteomes" id="UP000243515"/>
    </source>
</evidence>
<dbReference type="InterPro" id="IPR016024">
    <property type="entry name" value="ARM-type_fold"/>
</dbReference>
<dbReference type="Gene3D" id="3.40.50.11210">
    <property type="entry name" value="Rap/Ran-GAP"/>
    <property type="match status" value="1"/>
</dbReference>
<accession>A0A232LSS8</accession>
<dbReference type="InterPro" id="IPR027107">
    <property type="entry name" value="Tuberin/Ral-act_asu"/>
</dbReference>
<dbReference type="Proteomes" id="UP000243515">
    <property type="component" value="Unassembled WGS sequence"/>
</dbReference>
<dbReference type="Pfam" id="PF03542">
    <property type="entry name" value="Tuberin"/>
    <property type="match status" value="1"/>
</dbReference>
<dbReference type="Pfam" id="PF02145">
    <property type="entry name" value="Rap_GAP"/>
    <property type="match status" value="1"/>
</dbReference>
<name>A0A232LSS8_9EURO</name>
<reference evidence="4 5" key="1">
    <citation type="journal article" date="2015" name="Environ. Microbiol.">
        <title>Metagenome sequence of Elaphomyces granulatus from sporocarp tissue reveals Ascomycota ectomycorrhizal fingerprints of genome expansion and a Proteobacteria-rich microbiome.</title>
        <authorList>
            <person name="Quandt C.A."/>
            <person name="Kohler A."/>
            <person name="Hesse C.N."/>
            <person name="Sharpton T.J."/>
            <person name="Martin F."/>
            <person name="Spatafora J.W."/>
        </authorList>
    </citation>
    <scope>NUCLEOTIDE SEQUENCE [LARGE SCALE GENOMIC DNA]</scope>
    <source>
        <strain evidence="4 5">OSC145934</strain>
    </source>
</reference>
<dbReference type="GO" id="GO:0005634">
    <property type="term" value="C:nucleus"/>
    <property type="evidence" value="ECO:0007669"/>
    <property type="project" value="InterPro"/>
</dbReference>
<sequence>MSSGNDPHLPQHKVSTSSFADVFKTLATGRHKQSLPPSGPDSSGDFINNVVEGRRGSRVSFGFDPMRGSLVSNASDNASGPDFEVSLKNMQQRQSLSVAADEAENVSKFLYKFTPEQSITLWEAAAHLIHEDGPVDVRNRGCRLLEAVARRQDLPIVARRSLYESISRPTSSDVIHARVNALILLSDHGRKLDFAIDSSVLLMISSCIVPLYERLAAARSKARKEKVPRTTYDDTNLGDLLQFVVDIITLQRHPAGDSEIEMLLNQVFTVCRRTSIAADIKNSLAIFDAIILYADVPDGSFKDLMEVLCSIHASVKSLSGPTSRAVRNLAKSRRQEKMVNLLHSLLEAPENLARNSNVTRGAIYVFTDLVRAYGQEDLPQVSFARLTESLKIVGKKDGRIEADILELVLSILEGDFAHVALREKDWSEFIGLLMFCCRRVVNDQPDYPLQEYLKIPPHPRNNILDDIRSNILASVARISASFESLWDQMNDQQKTETVKFFMVIYQHLTPSQARLLLSLVRTRRLCFPDHPDWASHSRHLIRCFLLSDQPSNIRILALEILKESLFNIESPTQNEPLLELLLEDFSDEDDPVYLESLVSFVVDIAVCDNLVFGSILEKLISPMNKDFRNNDNLASRHGSATINLEQSLSNICSVGLVTLFLRSMNISSTKTALLFETFLGLVCVAERPSDSRLTILKLLSRLRCDSAGSVMVVSAPESDYLVATPSRTVDTTSKQSSSTSSVSPEYNSGAEEALVAQASRLSIKESSTAVSMPISMHKSTSRISSSQIRTAKWTPLVWASVGLKALPEEPPGSPSPCICAYMPTDLSSQASDSELETKESKIALKVNLWLETIIALLQREADWDVYSFILVHLAQQLSNRDFFNNAIPQVKLLRSILCDQIKSETFREPPGLSGAKKADVAICIFESLAVLISYHEHFAKSEQDELVRAFMLGIIGSWDGTSRGCIQALSVCCHEIPLSVTKSLIGILDKMSKVITMSNLAVHILEFLALLARLPDVYVNLREEEIRTVFGICVRFLQTSREQRHRPSESSVSRGDSMPTRLSGGVREMASYTQPEPSDTFRQDEISRYVYSLTYHVMIFWFLSLKLQDRANHVNWITSRLVFTDENGREVVEEQSQVFIDFMQRVAYSDLGDTIPFETFPPSPDHGPAAKKSWIVGMSIITIETAGVSGLTQITKRQASGTTFATYQQRTTPALPHQVPPTPDAHSLSDTLNRTAILPYHVILQMTSTAFPMPQVMQPIPLPDNDITRRAINSFDRKDIVDGHKIGVIYIDKGQTAEADILANTRGSADYECFLTGLGTRVALRAAQFNTQGLHCDSDGEYTYAWRDRVTEIVYHIATMMPTDLNTDPGCVNKKRHIGNDFVNIFFNRSNLPFNFETIPSQFNFVNIVIGPVCQIADREFTQIESMEAADFSRQFYSVKVMSKPGFPELSPAATPKVISGKNLAAFVRILAMNASVFSLVWNRQGGEHVSSWGNRLREIKRLRERFSGSQTPFPDPSEGSYLGSRRNTKQNNPYPDESSRAVLPTDFSTDWNAAAENNIFQNLDFSRWSR</sequence>
<dbReference type="FunFam" id="3.40.50.11210:FF:000007">
    <property type="entry name" value="Tuberous sclerosis 2"/>
    <property type="match status" value="1"/>
</dbReference>
<feature type="region of interest" description="Disordered" evidence="2">
    <location>
        <begin position="726"/>
        <end position="748"/>
    </location>
</feature>
<evidence type="ECO:0000256" key="1">
    <source>
        <dbReference type="ARBA" id="ARBA00022468"/>
    </source>
</evidence>
<dbReference type="InterPro" id="IPR018515">
    <property type="entry name" value="Tuberin-type_domain"/>
</dbReference>
<dbReference type="InterPro" id="IPR000331">
    <property type="entry name" value="Rap/Ran_GAP_dom"/>
</dbReference>
<dbReference type="SUPFAM" id="SSF48371">
    <property type="entry name" value="ARM repeat"/>
    <property type="match status" value="1"/>
</dbReference>
<dbReference type="GO" id="GO:0051056">
    <property type="term" value="P:regulation of small GTPase mediated signal transduction"/>
    <property type="evidence" value="ECO:0007669"/>
    <property type="project" value="InterPro"/>
</dbReference>
<dbReference type="GO" id="GO:0033596">
    <property type="term" value="C:TSC1-TSC2 complex"/>
    <property type="evidence" value="ECO:0007669"/>
    <property type="project" value="TreeGrafter"/>
</dbReference>
<dbReference type="InterPro" id="IPR024584">
    <property type="entry name" value="Tuberin_N"/>
</dbReference>